<name>A0ABV4X3C3_9CYAN</name>
<evidence type="ECO:0000313" key="1">
    <source>
        <dbReference type="EMBL" id="MFB2877282.1"/>
    </source>
</evidence>
<dbReference type="EMBL" id="JBHFNQ010000084">
    <property type="protein sequence ID" value="MFB2877282.1"/>
    <property type="molecule type" value="Genomic_DNA"/>
</dbReference>
<proteinExistence type="predicted"/>
<reference evidence="1 2" key="1">
    <citation type="submission" date="2024-09" db="EMBL/GenBank/DDBJ databases">
        <title>Floridaenema gen nov. (Aerosakkonemataceae, Aerosakkonematales ord. nov., Cyanobacteria) from benthic tropical and subtropical fresh waters, with the description of four new species.</title>
        <authorList>
            <person name="Moretto J.A."/>
            <person name="Berthold D.E."/>
            <person name="Lefler F.W."/>
            <person name="Huang I.-S."/>
            <person name="Laughinghouse H. IV."/>
        </authorList>
    </citation>
    <scope>NUCLEOTIDE SEQUENCE [LARGE SCALE GENOMIC DNA]</scope>
    <source>
        <strain evidence="1 2">BLCC-F46</strain>
    </source>
</reference>
<organism evidence="1 2">
    <name type="scientific">Floridaenema aerugineum BLCC-F46</name>
    <dbReference type="NCBI Taxonomy" id="3153654"/>
    <lineage>
        <taxon>Bacteria</taxon>
        <taxon>Bacillati</taxon>
        <taxon>Cyanobacteriota</taxon>
        <taxon>Cyanophyceae</taxon>
        <taxon>Oscillatoriophycideae</taxon>
        <taxon>Aerosakkonematales</taxon>
        <taxon>Aerosakkonemataceae</taxon>
        <taxon>Floridanema</taxon>
        <taxon>Floridanema aerugineum</taxon>
    </lineage>
</organism>
<accession>A0ABV4X3C3</accession>
<dbReference type="Proteomes" id="UP001576774">
    <property type="component" value="Unassembled WGS sequence"/>
</dbReference>
<protein>
    <submittedName>
        <fullName evidence="1">Uncharacterized protein</fullName>
    </submittedName>
</protein>
<sequence>MTNTVSILDKYTELWQNCKIQSNLLPDLEKIAEKLCYDRGFYEKIECYYPNIPWYWVGILHALTHFDGSSQFLEQVTRKLSAIQADQISANSAARLLAFDKFNDFKGKDDQGITPFVWSGTNHTKTYDTDPGCAAILYFLEALGLKDDQTEQGEFSLTVASDTVFKNCSFPSTKLLANEKISVKAGTQLQVTQIALADSHHVRVLLKSPFQDKQVWFIYGEHVQIQGSKLAAAPSKPKTLVEKIIAYCQKKGYRIDREPGQKNIVYIEGMNPDGTLNNNALNVWNDLRTVIEFKDGKPVMIGCWEATTNPGKYYVKNPMNPKGAAIIAFGQYTSWRVGMHGHASRHEALVQCNPVTVHRDANRNGTRDAGEPIDSGVFAINQHWGGDNPHSDVGKWSAGCQVGRTKQGHREFMAIVKSDPRYLADRNFVFTATIIDGKDLLAHFPAS</sequence>
<comment type="caution">
    <text evidence="1">The sequence shown here is derived from an EMBL/GenBank/DDBJ whole genome shotgun (WGS) entry which is preliminary data.</text>
</comment>
<gene>
    <name evidence="1" type="ORF">ACE1CC_10385</name>
</gene>
<keyword evidence="2" id="KW-1185">Reference proteome</keyword>
<dbReference type="RefSeq" id="WP_413270390.1">
    <property type="nucleotide sequence ID" value="NZ_JBHFNQ010000084.1"/>
</dbReference>
<evidence type="ECO:0000313" key="2">
    <source>
        <dbReference type="Proteomes" id="UP001576774"/>
    </source>
</evidence>